<evidence type="ECO:0000256" key="1">
    <source>
        <dbReference type="SAM" id="Coils"/>
    </source>
</evidence>
<comment type="caution">
    <text evidence="2">The sequence shown here is derived from an EMBL/GenBank/DDBJ whole genome shotgun (WGS) entry which is preliminary data.</text>
</comment>
<dbReference type="AlphaFoldDB" id="A0A478FPA5"/>
<name>A0A478FPA5_9MOLU</name>
<protein>
    <submittedName>
        <fullName evidence="2">Uncharacterized protein</fullName>
    </submittedName>
</protein>
<accession>A0A478FPA5</accession>
<reference evidence="2 3" key="1">
    <citation type="submission" date="2019-01" db="EMBL/GenBank/DDBJ databases">
        <title>Draft genome sequences of Candidatus Mycoplasma haemohominis SWG34-3 identified from a patient with pyrexia, anemia and liver dysfunction.</title>
        <authorList>
            <person name="Sekizuka T."/>
            <person name="Hattori N."/>
            <person name="Katano H."/>
            <person name="Takuma T."/>
            <person name="Ito T."/>
            <person name="Arai N."/>
            <person name="Yanai R."/>
            <person name="Ishii S."/>
            <person name="Miura Y."/>
            <person name="Tokunaga T."/>
            <person name="Watanabe H."/>
            <person name="Nomura N."/>
            <person name="Eguchi J."/>
            <person name="Arai T."/>
            <person name="Hasegawa H."/>
            <person name="Nakamaki T."/>
            <person name="Wakita T."/>
            <person name="Niki Y."/>
            <person name="Kuroda M."/>
        </authorList>
    </citation>
    <scope>NUCLEOTIDE SEQUENCE [LARGE SCALE GENOMIC DNA]</scope>
    <source>
        <strain evidence="2">SWG34-3</strain>
    </source>
</reference>
<proteinExistence type="predicted"/>
<sequence>MKRKSDLQLSGSSGDSYSTWSMRGELDFISLKKSEGERDSKFEAGESGFDVVLDVESVSNDAYFSSDFCDSEAASSSLYGISEEGILLQEMDKEVFVGKGMKTVEFPSFEDKGKPDLAQIVERLRAKVGKDDLKKYEDLFKRLEELVRQAREELRTDIGEGYGNVDLFLGQILVAKGEDIDLKELEEIIKAHDEQD</sequence>
<evidence type="ECO:0000313" key="3">
    <source>
        <dbReference type="Proteomes" id="UP000324831"/>
    </source>
</evidence>
<keyword evidence="1" id="KW-0175">Coiled coil</keyword>
<feature type="coiled-coil region" evidence="1">
    <location>
        <begin position="133"/>
        <end position="160"/>
    </location>
</feature>
<evidence type="ECO:0000313" key="2">
    <source>
        <dbReference type="EMBL" id="GCE63153.1"/>
    </source>
</evidence>
<dbReference type="Proteomes" id="UP000324831">
    <property type="component" value="Unassembled WGS sequence"/>
</dbReference>
<dbReference type="EMBL" id="BIMN01000001">
    <property type="protein sequence ID" value="GCE63153.1"/>
    <property type="molecule type" value="Genomic_DNA"/>
</dbReference>
<gene>
    <name evidence="2" type="ORF">MHSWG343_01310</name>
</gene>
<organism evidence="2 3">
    <name type="scientific">Candidatus Mycoplasma haematohominis</name>
    <dbReference type="NCBI Taxonomy" id="1494318"/>
    <lineage>
        <taxon>Bacteria</taxon>
        <taxon>Bacillati</taxon>
        <taxon>Mycoplasmatota</taxon>
        <taxon>Mollicutes</taxon>
        <taxon>Mycoplasmataceae</taxon>
        <taxon>Mycoplasma</taxon>
    </lineage>
</organism>